<dbReference type="AlphaFoldDB" id="Q4DY91"/>
<accession>Q4DY91</accession>
<gene>
    <name evidence="1" type="ORF">Tc00.1047053506813.50</name>
</gene>
<evidence type="ECO:0000313" key="1">
    <source>
        <dbReference type="EMBL" id="EAN97489.1"/>
    </source>
</evidence>
<dbReference type="GeneID" id="3551759"/>
<protein>
    <submittedName>
        <fullName evidence="1">Uncharacterized protein</fullName>
    </submittedName>
</protein>
<dbReference type="EMBL" id="AAHK01000097">
    <property type="protein sequence ID" value="EAN97489.1"/>
    <property type="molecule type" value="Genomic_DNA"/>
</dbReference>
<evidence type="ECO:0000313" key="2">
    <source>
        <dbReference type="Proteomes" id="UP000002296"/>
    </source>
</evidence>
<dbReference type="PaxDb" id="353153-Q4DY91"/>
<dbReference type="InParanoid" id="Q4DY91"/>
<comment type="caution">
    <text evidence="1">The sequence shown here is derived from an EMBL/GenBank/DDBJ whole genome shotgun (WGS) entry which is preliminary data.</text>
</comment>
<organism evidence="1 2">
    <name type="scientific">Trypanosoma cruzi (strain CL Brener)</name>
    <dbReference type="NCBI Taxonomy" id="353153"/>
    <lineage>
        <taxon>Eukaryota</taxon>
        <taxon>Discoba</taxon>
        <taxon>Euglenozoa</taxon>
        <taxon>Kinetoplastea</taxon>
        <taxon>Metakinetoplastina</taxon>
        <taxon>Trypanosomatida</taxon>
        <taxon>Trypanosomatidae</taxon>
        <taxon>Trypanosoma</taxon>
        <taxon>Schizotrypanum</taxon>
    </lineage>
</organism>
<dbReference type="Proteomes" id="UP000002296">
    <property type="component" value="Unassembled WGS sequence"/>
</dbReference>
<sequence length="140" mass="16348">MPDVLSLAFQWFERPRMRTSQWCHRLLNRCLAHRSPPKSLSMPAGKARRKHNRGYSRWTTKEFASSTAEMPPSLVIWTATVLEYPSPHDGTFRTECSPLLYGRPLRYSLVIVTAYSENKITSCFCDEYWLHLPWTNDPRG</sequence>
<dbReference type="KEGG" id="tcr:506813.50"/>
<proteinExistence type="predicted"/>
<dbReference type="RefSeq" id="XP_819340.1">
    <property type="nucleotide sequence ID" value="XM_814247.1"/>
</dbReference>
<keyword evidence="2" id="KW-1185">Reference proteome</keyword>
<name>Q4DY91_TRYCC</name>
<reference evidence="1 2" key="1">
    <citation type="journal article" date="2005" name="Science">
        <title>The genome sequence of Trypanosoma cruzi, etiologic agent of Chagas disease.</title>
        <authorList>
            <person name="El-Sayed N.M."/>
            <person name="Myler P.J."/>
            <person name="Bartholomeu D.C."/>
            <person name="Nilsson D."/>
            <person name="Aggarwal G."/>
            <person name="Tran A.N."/>
            <person name="Ghedin E."/>
            <person name="Worthey E.A."/>
            <person name="Delcher A.L."/>
            <person name="Blandin G."/>
            <person name="Westenberger S.J."/>
            <person name="Caler E."/>
            <person name="Cerqueira G.C."/>
            <person name="Branche C."/>
            <person name="Haas B."/>
            <person name="Anupama A."/>
            <person name="Arner E."/>
            <person name="Aslund L."/>
            <person name="Attipoe P."/>
            <person name="Bontempi E."/>
            <person name="Bringaud F."/>
            <person name="Burton P."/>
            <person name="Cadag E."/>
            <person name="Campbell D.A."/>
            <person name="Carrington M."/>
            <person name="Crabtree J."/>
            <person name="Darban H."/>
            <person name="da Silveira J.F."/>
            <person name="de Jong P."/>
            <person name="Edwards K."/>
            <person name="Englund P.T."/>
            <person name="Fazelina G."/>
            <person name="Feldblyum T."/>
            <person name="Ferella M."/>
            <person name="Frasch A.C."/>
            <person name="Gull K."/>
            <person name="Horn D."/>
            <person name="Hou L."/>
            <person name="Huang Y."/>
            <person name="Kindlund E."/>
            <person name="Klingbeil M."/>
            <person name="Kluge S."/>
            <person name="Koo H."/>
            <person name="Lacerda D."/>
            <person name="Levin M.J."/>
            <person name="Lorenzi H."/>
            <person name="Louie T."/>
            <person name="Machado C.R."/>
            <person name="McCulloch R."/>
            <person name="McKenna A."/>
            <person name="Mizuno Y."/>
            <person name="Mottram J.C."/>
            <person name="Nelson S."/>
            <person name="Ochaya S."/>
            <person name="Osoegawa K."/>
            <person name="Pai G."/>
            <person name="Parsons M."/>
            <person name="Pentony M."/>
            <person name="Pettersson U."/>
            <person name="Pop M."/>
            <person name="Ramirez J.L."/>
            <person name="Rinta J."/>
            <person name="Robertson L."/>
            <person name="Salzberg S.L."/>
            <person name="Sanchez D.O."/>
            <person name="Seyler A."/>
            <person name="Sharma R."/>
            <person name="Shetty J."/>
            <person name="Simpson A.J."/>
            <person name="Sisk E."/>
            <person name="Tammi M.T."/>
            <person name="Tarleton R."/>
            <person name="Teixeira S."/>
            <person name="Van Aken S."/>
            <person name="Vogt C."/>
            <person name="Ward P.N."/>
            <person name="Wickstead B."/>
            <person name="Wortman J."/>
            <person name="White O."/>
            <person name="Fraser C.M."/>
            <person name="Stuart K.D."/>
            <person name="Andersson B."/>
        </authorList>
    </citation>
    <scope>NUCLEOTIDE SEQUENCE [LARGE SCALE GENOMIC DNA]</scope>
    <source>
        <strain evidence="1 2">CL Brener</strain>
    </source>
</reference>
<dbReference type="VEuPathDB" id="TriTrypDB:TcCLB.506813.50"/>